<evidence type="ECO:0000259" key="1">
    <source>
        <dbReference type="PROSITE" id="PS50948"/>
    </source>
</evidence>
<protein>
    <recommendedName>
        <fullName evidence="1">Apple domain-containing protein</fullName>
    </recommendedName>
</protein>
<dbReference type="Pfam" id="PF08276">
    <property type="entry name" value="PAN_2"/>
    <property type="match status" value="1"/>
</dbReference>
<dbReference type="CDD" id="cd01098">
    <property type="entry name" value="PAN_AP_plant"/>
    <property type="match status" value="1"/>
</dbReference>
<dbReference type="PROSITE" id="PS50948">
    <property type="entry name" value="PAN"/>
    <property type="match status" value="1"/>
</dbReference>
<dbReference type="PANTHER" id="PTHR32444:SF233">
    <property type="entry name" value="SERINE_THREONINE-PROTEIN KINASE"/>
    <property type="match status" value="1"/>
</dbReference>
<sequence length="79" mass="8668">MGVTLEECRARCFANCSCLAYAAADIRGGGDGSGCVMWTDAIVDLRLVDMGQNLYLRLSKSELGMYRISTLAVHFFHCL</sequence>
<gene>
    <name evidence="2" type="ORF">TRITD_2Av1G280780</name>
</gene>
<reference evidence="2 3" key="1">
    <citation type="submission" date="2017-09" db="EMBL/GenBank/DDBJ databases">
        <authorList>
            <consortium name="International Durum Wheat Genome Sequencing Consortium (IDWGSC)"/>
            <person name="Milanesi L."/>
        </authorList>
    </citation>
    <scope>NUCLEOTIDE SEQUENCE [LARGE SCALE GENOMIC DNA]</scope>
    <source>
        <strain evidence="3">cv. Svevo</strain>
    </source>
</reference>
<evidence type="ECO:0000313" key="2">
    <source>
        <dbReference type="EMBL" id="VAH38314.1"/>
    </source>
</evidence>
<evidence type="ECO:0000313" key="3">
    <source>
        <dbReference type="Proteomes" id="UP000324705"/>
    </source>
</evidence>
<feature type="domain" description="Apple" evidence="1">
    <location>
        <begin position="1"/>
        <end position="59"/>
    </location>
</feature>
<keyword evidence="3" id="KW-1185">Reference proteome</keyword>
<organism evidence="2 3">
    <name type="scientific">Triticum turgidum subsp. durum</name>
    <name type="common">Durum wheat</name>
    <name type="synonym">Triticum durum</name>
    <dbReference type="NCBI Taxonomy" id="4567"/>
    <lineage>
        <taxon>Eukaryota</taxon>
        <taxon>Viridiplantae</taxon>
        <taxon>Streptophyta</taxon>
        <taxon>Embryophyta</taxon>
        <taxon>Tracheophyta</taxon>
        <taxon>Spermatophyta</taxon>
        <taxon>Magnoliopsida</taxon>
        <taxon>Liliopsida</taxon>
        <taxon>Poales</taxon>
        <taxon>Poaceae</taxon>
        <taxon>BOP clade</taxon>
        <taxon>Pooideae</taxon>
        <taxon>Triticodae</taxon>
        <taxon>Triticeae</taxon>
        <taxon>Triticinae</taxon>
        <taxon>Triticum</taxon>
    </lineage>
</organism>
<dbReference type="Proteomes" id="UP000324705">
    <property type="component" value="Chromosome 2A"/>
</dbReference>
<dbReference type="Gramene" id="TRITD2Av1G280780.2">
    <property type="protein sequence ID" value="TRITD2Av1G280780.2"/>
    <property type="gene ID" value="TRITD2Av1G280780"/>
</dbReference>
<dbReference type="InterPro" id="IPR003609">
    <property type="entry name" value="Pan_app"/>
</dbReference>
<dbReference type="PANTHER" id="PTHR32444">
    <property type="entry name" value="BULB-TYPE LECTIN DOMAIN-CONTAINING PROTEIN"/>
    <property type="match status" value="1"/>
</dbReference>
<proteinExistence type="predicted"/>
<accession>A0A9R1P7S3</accession>
<dbReference type="AlphaFoldDB" id="A0A9R1P7S3"/>
<name>A0A9R1P7S3_TRITD</name>
<dbReference type="EMBL" id="LT934113">
    <property type="protein sequence ID" value="VAH38314.1"/>
    <property type="molecule type" value="Genomic_DNA"/>
</dbReference>